<evidence type="ECO:0000256" key="13">
    <source>
        <dbReference type="ARBA" id="ARBA00048441"/>
    </source>
</evidence>
<feature type="binding site" evidence="14">
    <location>
        <position position="116"/>
    </location>
    <ligand>
        <name>[4Fe-4S] cluster</name>
        <dbReference type="ChEBI" id="CHEBI:49883"/>
    </ligand>
</feature>
<dbReference type="GO" id="GO:0043866">
    <property type="term" value="F:adenylyl-sulfate reductase (thioredoxin) activity"/>
    <property type="evidence" value="ECO:0007669"/>
    <property type="project" value="UniProtKB-EC"/>
</dbReference>
<accession>A0A1H6SQ34</accession>
<dbReference type="InterPro" id="IPR004511">
    <property type="entry name" value="PAPS/APS_Rdtase"/>
</dbReference>
<keyword evidence="17" id="KW-1185">Reference proteome</keyword>
<keyword evidence="2 14" id="KW-0963">Cytoplasm</keyword>
<evidence type="ECO:0000256" key="10">
    <source>
        <dbReference type="ARBA" id="ARBA00029514"/>
    </source>
</evidence>
<dbReference type="Gene3D" id="3.40.50.620">
    <property type="entry name" value="HUPs"/>
    <property type="match status" value="1"/>
</dbReference>
<dbReference type="GO" id="GO:0051539">
    <property type="term" value="F:4 iron, 4 sulfur cluster binding"/>
    <property type="evidence" value="ECO:0007669"/>
    <property type="project" value="UniProtKB-UniRule"/>
</dbReference>
<evidence type="ECO:0000256" key="11">
    <source>
        <dbReference type="ARBA" id="ARBA00030894"/>
    </source>
</evidence>
<feature type="domain" description="Phosphoadenosine phosphosulphate reductase" evidence="15">
    <location>
        <begin position="29"/>
        <end position="205"/>
    </location>
</feature>
<dbReference type="EC" id="1.8.4.10" evidence="9 14"/>
<sequence length="231" mass="26776">MKDNLLKKVVESKTLEEKLKQIAKIIQGKIVFSTSFGIEDQVISHAIFSQNIKNVEVFTLDTGRLFPETYAVWDKTQLQYNAKIKAFYPNSNTIENYINENGINAFYNSVDLRKECCFIRKVEPLNRALVGATVWITGLRAEQSNNRNSVKEIEWDEEKQLYKFNPLLNWTTDEVVEYLKKNAVPYNLLHNEGFVSIGCAPCTRAIKPGDDFRAGRWWWEDQSKKECGLHK</sequence>
<comment type="cofactor">
    <cofactor evidence="14">
        <name>[4Fe-4S] cluster</name>
        <dbReference type="ChEBI" id="CHEBI:49883"/>
    </cofactor>
    <text evidence="14">Binds 1 [4Fe-4S] cluster per subunit.</text>
</comment>
<comment type="similarity">
    <text evidence="1 14">Belongs to the PAPS reductase family. CysH subfamily.</text>
</comment>
<dbReference type="Proteomes" id="UP000199702">
    <property type="component" value="Unassembled WGS sequence"/>
</dbReference>
<evidence type="ECO:0000313" key="17">
    <source>
        <dbReference type="Proteomes" id="UP000199702"/>
    </source>
</evidence>
<evidence type="ECO:0000256" key="5">
    <source>
        <dbReference type="ARBA" id="ARBA00023004"/>
    </source>
</evidence>
<dbReference type="PANTHER" id="PTHR46482">
    <property type="entry name" value="5'-ADENYLYLSULFATE REDUCTASE 3, CHLOROPLASTIC"/>
    <property type="match status" value="1"/>
</dbReference>
<feature type="binding site" evidence="14">
    <location>
        <position position="202"/>
    </location>
    <ligand>
        <name>[4Fe-4S] cluster</name>
        <dbReference type="ChEBI" id="CHEBI:49883"/>
    </ligand>
</feature>
<dbReference type="InterPro" id="IPR014729">
    <property type="entry name" value="Rossmann-like_a/b/a_fold"/>
</dbReference>
<dbReference type="NCBIfam" id="TIGR02055">
    <property type="entry name" value="APS_reductase"/>
    <property type="match status" value="1"/>
</dbReference>
<dbReference type="NCBIfam" id="TIGR00434">
    <property type="entry name" value="cysH"/>
    <property type="match status" value="1"/>
</dbReference>
<dbReference type="NCBIfam" id="NF002537">
    <property type="entry name" value="PRK02090.1"/>
    <property type="match status" value="1"/>
</dbReference>
<evidence type="ECO:0000256" key="9">
    <source>
        <dbReference type="ARBA" id="ARBA00024386"/>
    </source>
</evidence>
<keyword evidence="5 14" id="KW-0408">Iron</keyword>
<evidence type="ECO:0000256" key="4">
    <source>
        <dbReference type="ARBA" id="ARBA00023002"/>
    </source>
</evidence>
<dbReference type="AlphaFoldDB" id="A0A1H6SQ34"/>
<dbReference type="GO" id="GO:0070814">
    <property type="term" value="P:hydrogen sulfide biosynthetic process"/>
    <property type="evidence" value="ECO:0007669"/>
    <property type="project" value="UniProtKB-UniRule"/>
</dbReference>
<comment type="function">
    <text evidence="7 14">Catalyzes the formation of sulfite from adenosine 5'-phosphosulfate (APS) using thioredoxin as an electron donor.</text>
</comment>
<evidence type="ECO:0000256" key="12">
    <source>
        <dbReference type="ARBA" id="ARBA00032041"/>
    </source>
</evidence>
<comment type="subcellular location">
    <subcellularLocation>
        <location evidence="14">Cytoplasm</location>
    </subcellularLocation>
</comment>
<reference evidence="17" key="1">
    <citation type="submission" date="2016-10" db="EMBL/GenBank/DDBJ databases">
        <authorList>
            <person name="Varghese N."/>
            <person name="Submissions S."/>
        </authorList>
    </citation>
    <scope>NUCLEOTIDE SEQUENCE [LARGE SCALE GENOMIC DNA]</scope>
    <source>
        <strain evidence="17">DSM 17934</strain>
    </source>
</reference>
<dbReference type="GO" id="GO:0004604">
    <property type="term" value="F:phosphoadenylyl-sulfate reductase (thioredoxin) activity"/>
    <property type="evidence" value="ECO:0007669"/>
    <property type="project" value="UniProtKB-UniRule"/>
</dbReference>
<dbReference type="PIRSF" id="PIRSF000857">
    <property type="entry name" value="PAPS_reductase"/>
    <property type="match status" value="1"/>
</dbReference>
<evidence type="ECO:0000256" key="6">
    <source>
        <dbReference type="ARBA" id="ARBA00023014"/>
    </source>
</evidence>
<dbReference type="InterPro" id="IPR011798">
    <property type="entry name" value="APS_reductase"/>
</dbReference>
<keyword evidence="6 14" id="KW-0411">Iron-sulfur</keyword>
<feature type="binding site" evidence="14">
    <location>
        <position position="117"/>
    </location>
    <ligand>
        <name>[4Fe-4S] cluster</name>
        <dbReference type="ChEBI" id="CHEBI:49883"/>
    </ligand>
</feature>
<name>A0A1H6SQ34_9FLAO</name>
<dbReference type="STRING" id="402734.SAMN05660918_1324"/>
<evidence type="ECO:0000256" key="14">
    <source>
        <dbReference type="HAMAP-Rule" id="MF_00063"/>
    </source>
</evidence>
<feature type="active site" description="Nucleophile; cysteine thiosulfonate intermediate" evidence="14">
    <location>
        <position position="227"/>
    </location>
</feature>
<proteinExistence type="inferred from homology"/>
<dbReference type="GO" id="GO:0019379">
    <property type="term" value="P:sulfate assimilation, phosphoadenylyl sulfate reduction by phosphoadenylyl-sulfate reductase (thioredoxin)"/>
    <property type="evidence" value="ECO:0007669"/>
    <property type="project" value="UniProtKB-UniRule"/>
</dbReference>
<dbReference type="RefSeq" id="WP_091310082.1">
    <property type="nucleotide sequence ID" value="NZ_CBCSJU010000002.1"/>
</dbReference>
<dbReference type="PANTHER" id="PTHR46482:SF9">
    <property type="entry name" value="5'-ADENYLYLSULFATE REDUCTASE 1, CHLOROPLASTIC"/>
    <property type="match status" value="1"/>
</dbReference>
<dbReference type="GO" id="GO:0005737">
    <property type="term" value="C:cytoplasm"/>
    <property type="evidence" value="ECO:0007669"/>
    <property type="project" value="UniProtKB-SubCell"/>
</dbReference>
<evidence type="ECO:0000256" key="1">
    <source>
        <dbReference type="ARBA" id="ARBA00009732"/>
    </source>
</evidence>
<comment type="catalytic activity">
    <reaction evidence="13 14">
        <text>[thioredoxin]-disulfide + sulfite + AMP + 2 H(+) = adenosine 5'-phosphosulfate + [thioredoxin]-dithiol</text>
        <dbReference type="Rhea" id="RHEA:21976"/>
        <dbReference type="Rhea" id="RHEA-COMP:10698"/>
        <dbReference type="Rhea" id="RHEA-COMP:10700"/>
        <dbReference type="ChEBI" id="CHEBI:15378"/>
        <dbReference type="ChEBI" id="CHEBI:17359"/>
        <dbReference type="ChEBI" id="CHEBI:29950"/>
        <dbReference type="ChEBI" id="CHEBI:50058"/>
        <dbReference type="ChEBI" id="CHEBI:58243"/>
        <dbReference type="ChEBI" id="CHEBI:456215"/>
        <dbReference type="EC" id="1.8.4.10"/>
    </reaction>
</comment>
<gene>
    <name evidence="14" type="primary">cysH</name>
    <name evidence="16" type="ORF">SAMN05660918_1324</name>
</gene>
<protein>
    <recommendedName>
        <fullName evidence="10 14">Adenosine 5'-phosphosulfate reductase</fullName>
        <shortName evidence="14">APS reductase</shortName>
        <ecNumber evidence="9 14">1.8.4.10</ecNumber>
    </recommendedName>
    <alternativeName>
        <fullName evidence="12 14">5'-adenylylsulfate reductase</fullName>
    </alternativeName>
    <alternativeName>
        <fullName evidence="11 14">Thioredoxin-dependent 5'-adenylylsulfate reductase</fullName>
    </alternativeName>
</protein>
<evidence type="ECO:0000256" key="8">
    <source>
        <dbReference type="ARBA" id="ARBA00024327"/>
    </source>
</evidence>
<dbReference type="GO" id="GO:0019344">
    <property type="term" value="P:cysteine biosynthetic process"/>
    <property type="evidence" value="ECO:0007669"/>
    <property type="project" value="InterPro"/>
</dbReference>
<evidence type="ECO:0000259" key="15">
    <source>
        <dbReference type="Pfam" id="PF01507"/>
    </source>
</evidence>
<organism evidence="16 17">
    <name type="scientific">Flavobacterium terrigena</name>
    <dbReference type="NCBI Taxonomy" id="402734"/>
    <lineage>
        <taxon>Bacteria</taxon>
        <taxon>Pseudomonadati</taxon>
        <taxon>Bacteroidota</taxon>
        <taxon>Flavobacteriia</taxon>
        <taxon>Flavobacteriales</taxon>
        <taxon>Flavobacteriaceae</taxon>
        <taxon>Flavobacterium</taxon>
    </lineage>
</organism>
<dbReference type="SUPFAM" id="SSF52402">
    <property type="entry name" value="Adenine nucleotide alpha hydrolases-like"/>
    <property type="match status" value="1"/>
</dbReference>
<dbReference type="EMBL" id="FNYA01000002">
    <property type="protein sequence ID" value="SEI66150.1"/>
    <property type="molecule type" value="Genomic_DNA"/>
</dbReference>
<feature type="binding site" evidence="14">
    <location>
        <position position="199"/>
    </location>
    <ligand>
        <name>[4Fe-4S] cluster</name>
        <dbReference type="ChEBI" id="CHEBI:49883"/>
    </ligand>
</feature>
<keyword evidence="3 14" id="KW-0479">Metal-binding</keyword>
<evidence type="ECO:0000256" key="7">
    <source>
        <dbReference type="ARBA" id="ARBA00024298"/>
    </source>
</evidence>
<dbReference type="GO" id="GO:0046872">
    <property type="term" value="F:metal ion binding"/>
    <property type="evidence" value="ECO:0007669"/>
    <property type="project" value="UniProtKB-KW"/>
</dbReference>
<comment type="pathway">
    <text evidence="8 14">Sulfur metabolism; hydrogen sulfide biosynthesis; sulfite from sulfate.</text>
</comment>
<dbReference type="InterPro" id="IPR002500">
    <property type="entry name" value="PAPS_reduct_dom"/>
</dbReference>
<evidence type="ECO:0000313" key="16">
    <source>
        <dbReference type="EMBL" id="SEI66150.1"/>
    </source>
</evidence>
<dbReference type="Pfam" id="PF01507">
    <property type="entry name" value="PAPS_reduct"/>
    <property type="match status" value="1"/>
</dbReference>
<evidence type="ECO:0000256" key="2">
    <source>
        <dbReference type="ARBA" id="ARBA00022490"/>
    </source>
</evidence>
<dbReference type="HAMAP" id="MF_00063">
    <property type="entry name" value="CysH"/>
    <property type="match status" value="1"/>
</dbReference>
<evidence type="ECO:0000256" key="3">
    <source>
        <dbReference type="ARBA" id="ARBA00022723"/>
    </source>
</evidence>
<dbReference type="CDD" id="cd23945">
    <property type="entry name" value="PAPS_reductase"/>
    <property type="match status" value="1"/>
</dbReference>
<keyword evidence="4 14" id="KW-0560">Oxidoreductase</keyword>
<dbReference type="OrthoDB" id="9794018at2"/>